<evidence type="ECO:0000256" key="3">
    <source>
        <dbReference type="ARBA" id="ARBA00023319"/>
    </source>
</evidence>
<reference evidence="8 9" key="1">
    <citation type="journal article" date="2011" name="Nature">
        <title>A high-resolution map of human evolutionary constraint using 29 mammals.</title>
        <authorList>
            <person name="Lindblad-Toh K."/>
            <person name="Garber M."/>
            <person name="Zuk O."/>
            <person name="Lin M.F."/>
            <person name="Parker B.J."/>
            <person name="Washietl S."/>
            <person name="Kheradpour P."/>
            <person name="Ernst J."/>
            <person name="Jordan G."/>
            <person name="Mauceli E."/>
            <person name="Ward L.D."/>
            <person name="Lowe C.B."/>
            <person name="Holloway A.K."/>
            <person name="Clamp M."/>
            <person name="Gnerre S."/>
            <person name="Alfoldi J."/>
            <person name="Beal K."/>
            <person name="Chang J."/>
            <person name="Clawson H."/>
            <person name="Cuff J."/>
            <person name="Di Palma F."/>
            <person name="Fitzgerald S."/>
            <person name="Flicek P."/>
            <person name="Guttman M."/>
            <person name="Hubisz M.J."/>
            <person name="Jaffe D.B."/>
            <person name="Jungreis I."/>
            <person name="Kent W.J."/>
            <person name="Kostka D."/>
            <person name="Lara M."/>
            <person name="Martins A.L."/>
            <person name="Massingham T."/>
            <person name="Moltke I."/>
            <person name="Raney B.J."/>
            <person name="Rasmussen M.D."/>
            <person name="Robinson J."/>
            <person name="Stark A."/>
            <person name="Vilella A.J."/>
            <person name="Wen J."/>
            <person name="Xie X."/>
            <person name="Zody M.C."/>
            <person name="Baldwin J."/>
            <person name="Bloom T."/>
            <person name="Chin C.W."/>
            <person name="Heiman D."/>
            <person name="Nicol R."/>
            <person name="Nusbaum C."/>
            <person name="Young S."/>
            <person name="Wilkinson J."/>
            <person name="Worley K.C."/>
            <person name="Kovar C.L."/>
            <person name="Muzny D.M."/>
            <person name="Gibbs R.A."/>
            <person name="Cree A."/>
            <person name="Dihn H.H."/>
            <person name="Fowler G."/>
            <person name="Jhangiani S."/>
            <person name="Joshi V."/>
            <person name="Lee S."/>
            <person name="Lewis L.R."/>
            <person name="Nazareth L.V."/>
            <person name="Okwuonu G."/>
            <person name="Santibanez J."/>
            <person name="Warren W.C."/>
            <person name="Mardis E.R."/>
            <person name="Weinstock G.M."/>
            <person name="Wilson R.K."/>
            <person name="Delehaunty K."/>
            <person name="Dooling D."/>
            <person name="Fronik C."/>
            <person name="Fulton L."/>
            <person name="Fulton B."/>
            <person name="Graves T."/>
            <person name="Minx P."/>
            <person name="Sodergren E."/>
            <person name="Birney E."/>
            <person name="Margulies E.H."/>
            <person name="Herrero J."/>
            <person name="Green E.D."/>
            <person name="Haussler D."/>
            <person name="Siepel A."/>
            <person name="Goldman N."/>
            <person name="Pollard K.S."/>
            <person name="Pedersen J.S."/>
            <person name="Lander E.S."/>
            <person name="Kellis M."/>
        </authorList>
    </citation>
    <scope>NUCLEOTIDE SEQUENCE [LARGE SCALE GENOMIC DNA]</scope>
</reference>
<protein>
    <recommendedName>
        <fullName evidence="7">Ig-like domain-containing protein</fullName>
    </recommendedName>
</protein>
<reference evidence="8" key="2">
    <citation type="submission" date="2025-08" db="UniProtKB">
        <authorList>
            <consortium name="Ensembl"/>
        </authorList>
    </citation>
    <scope>IDENTIFICATION</scope>
</reference>
<comment type="similarity">
    <text evidence="4">Belongs to the immunoglobulin superfamily. CEA family.</text>
</comment>
<dbReference type="STRING" id="59463.ENSMLUP00000000629"/>
<dbReference type="InterPro" id="IPR036179">
    <property type="entry name" value="Ig-like_dom_sf"/>
</dbReference>
<sequence length="406" mass="45295">MESLSAPICRGPFPWQGLLLAISLLNFWSLPTTAQLAVVSTNAAEGQDVILHIRNMPPEFTVFVWYRGEGENYKHSIACLGIFLRHRTGPAHSCREKINFDGSLLIKRVTLKYTGIYTIAVYLPGYIKEIGFGRLNVYNILHREKGQSDGSSSADNNQSVLGTPRPSPQTPPCTGGETTELFPDVLVSLPLDIKERTLPASSPFMLVTRPCGINKPNPANLLRQWSPVTCSVELPTLNITSIYFEKGSVKAHERKTPPYGEVIQTWAAKGIPVLILQRCLWEQVRGDLGSEKRCNPFPTHRPLNKDNCPSAEFFTEPVTMPTLEASSTTVMEYMDPVVLTCYTNAVSTKWFFNGMNLRLTERMMLSLDDNKLTIDPVRREDAGNYQCEVSNPISSAKSLQVELDVK</sequence>
<feature type="compositionally biased region" description="Polar residues" evidence="5">
    <location>
        <begin position="148"/>
        <end position="161"/>
    </location>
</feature>
<dbReference type="PANTHER" id="PTHR44427">
    <property type="entry name" value="CARCINOEMBRYONIC ANTIGEN-RELATED CELL ADHESION MOLECULE 19"/>
    <property type="match status" value="1"/>
</dbReference>
<dbReference type="eggNOG" id="ENOG502RXPD">
    <property type="taxonomic scope" value="Eukaryota"/>
</dbReference>
<dbReference type="PROSITE" id="PS50835">
    <property type="entry name" value="IG_LIKE"/>
    <property type="match status" value="1"/>
</dbReference>
<dbReference type="Proteomes" id="UP000001074">
    <property type="component" value="Unassembled WGS sequence"/>
</dbReference>
<dbReference type="Gene3D" id="2.60.40.10">
    <property type="entry name" value="Immunoglobulins"/>
    <property type="match status" value="2"/>
</dbReference>
<dbReference type="HOGENOM" id="CLU_024555_2_1_1"/>
<dbReference type="SUPFAM" id="SSF48726">
    <property type="entry name" value="Immunoglobulin"/>
    <property type="match status" value="2"/>
</dbReference>
<dbReference type="AlphaFoldDB" id="G1NTW0"/>
<evidence type="ECO:0000313" key="8">
    <source>
        <dbReference type="Ensembl" id="ENSMLUP00000000629.2"/>
    </source>
</evidence>
<name>G1NTW0_MYOLU</name>
<evidence type="ECO:0000313" key="9">
    <source>
        <dbReference type="Proteomes" id="UP000001074"/>
    </source>
</evidence>
<feature type="chain" id="PRO_5003417149" description="Ig-like domain-containing protein" evidence="6">
    <location>
        <begin position="35"/>
        <end position="406"/>
    </location>
</feature>
<evidence type="ECO:0000259" key="7">
    <source>
        <dbReference type="PROSITE" id="PS50835"/>
    </source>
</evidence>
<dbReference type="FunFam" id="2.60.40.10:FF:000244">
    <property type="entry name" value="carcinoembryonic antigen-related cell adhesion molecule 16"/>
    <property type="match status" value="1"/>
</dbReference>
<dbReference type="GO" id="GO:0002682">
    <property type="term" value="P:regulation of immune system process"/>
    <property type="evidence" value="ECO:0007669"/>
    <property type="project" value="TreeGrafter"/>
</dbReference>
<keyword evidence="2" id="KW-0325">Glycoprotein</keyword>
<dbReference type="InterPro" id="IPR003598">
    <property type="entry name" value="Ig_sub2"/>
</dbReference>
<feature type="domain" description="Ig-like" evidence="7">
    <location>
        <begin position="317"/>
        <end position="404"/>
    </location>
</feature>
<dbReference type="Ensembl" id="ENSMLUT00000000690.2">
    <property type="protein sequence ID" value="ENSMLUP00000000629.2"/>
    <property type="gene ID" value="ENSMLUG00000025195.1"/>
</dbReference>
<feature type="signal peptide" evidence="6">
    <location>
        <begin position="1"/>
        <end position="34"/>
    </location>
</feature>
<dbReference type="SMART" id="SM00409">
    <property type="entry name" value="IG"/>
    <property type="match status" value="2"/>
</dbReference>
<evidence type="ECO:0000256" key="1">
    <source>
        <dbReference type="ARBA" id="ARBA00022729"/>
    </source>
</evidence>
<keyword evidence="1 6" id="KW-0732">Signal</keyword>
<dbReference type="GO" id="GO:0007165">
    <property type="term" value="P:signal transduction"/>
    <property type="evidence" value="ECO:0007669"/>
    <property type="project" value="TreeGrafter"/>
</dbReference>
<dbReference type="GO" id="GO:0005886">
    <property type="term" value="C:plasma membrane"/>
    <property type="evidence" value="ECO:0007669"/>
    <property type="project" value="TreeGrafter"/>
</dbReference>
<reference evidence="8" key="3">
    <citation type="submission" date="2025-09" db="UniProtKB">
        <authorList>
            <consortium name="Ensembl"/>
        </authorList>
    </citation>
    <scope>IDENTIFICATION</scope>
</reference>
<dbReference type="InterPro" id="IPR007110">
    <property type="entry name" value="Ig-like_dom"/>
</dbReference>
<dbReference type="EMBL" id="AAPE02055720">
    <property type="status" value="NOT_ANNOTATED_CDS"/>
    <property type="molecule type" value="Genomic_DNA"/>
</dbReference>
<feature type="region of interest" description="Disordered" evidence="5">
    <location>
        <begin position="146"/>
        <end position="176"/>
    </location>
</feature>
<keyword evidence="3" id="KW-0393">Immunoglobulin domain</keyword>
<dbReference type="InterPro" id="IPR003599">
    <property type="entry name" value="Ig_sub"/>
</dbReference>
<evidence type="ECO:0000256" key="2">
    <source>
        <dbReference type="ARBA" id="ARBA00023180"/>
    </source>
</evidence>
<dbReference type="PANTHER" id="PTHR44427:SF1">
    <property type="entry name" value="CARCINOEMBRYONIC ANTIGEN-RELATED CELL ADHESION MOLECULE 1"/>
    <property type="match status" value="1"/>
</dbReference>
<evidence type="ECO:0000256" key="6">
    <source>
        <dbReference type="SAM" id="SignalP"/>
    </source>
</evidence>
<accession>G1NTW0</accession>
<dbReference type="GO" id="GO:0009986">
    <property type="term" value="C:cell surface"/>
    <property type="evidence" value="ECO:0007669"/>
    <property type="project" value="TreeGrafter"/>
</dbReference>
<dbReference type="SMART" id="SM00408">
    <property type="entry name" value="IGc2"/>
    <property type="match status" value="1"/>
</dbReference>
<evidence type="ECO:0000256" key="4">
    <source>
        <dbReference type="ARBA" id="ARBA00038222"/>
    </source>
</evidence>
<evidence type="ECO:0000256" key="5">
    <source>
        <dbReference type="SAM" id="MobiDB-lite"/>
    </source>
</evidence>
<dbReference type="GO" id="GO:1990782">
    <property type="term" value="F:protein tyrosine kinase binding"/>
    <property type="evidence" value="ECO:0007669"/>
    <property type="project" value="TreeGrafter"/>
</dbReference>
<dbReference type="InParanoid" id="G1NTW0"/>
<dbReference type="GeneTree" id="ENSGT01100000263479"/>
<dbReference type="InterPro" id="IPR013106">
    <property type="entry name" value="Ig_V-set"/>
</dbReference>
<keyword evidence="9" id="KW-1185">Reference proteome</keyword>
<dbReference type="Pfam" id="PF07686">
    <property type="entry name" value="V-set"/>
    <property type="match status" value="1"/>
</dbReference>
<dbReference type="InterPro" id="IPR013783">
    <property type="entry name" value="Ig-like_fold"/>
</dbReference>
<organism evidence="8 9">
    <name type="scientific">Myotis lucifugus</name>
    <name type="common">Little brown bat</name>
    <dbReference type="NCBI Taxonomy" id="59463"/>
    <lineage>
        <taxon>Eukaryota</taxon>
        <taxon>Metazoa</taxon>
        <taxon>Chordata</taxon>
        <taxon>Craniata</taxon>
        <taxon>Vertebrata</taxon>
        <taxon>Euteleostomi</taxon>
        <taxon>Mammalia</taxon>
        <taxon>Eutheria</taxon>
        <taxon>Laurasiatheria</taxon>
        <taxon>Chiroptera</taxon>
        <taxon>Yangochiroptera</taxon>
        <taxon>Vespertilionidae</taxon>
        <taxon>Myotis</taxon>
    </lineage>
</organism>
<dbReference type="InterPro" id="IPR050831">
    <property type="entry name" value="CEA_cell_adhesion"/>
</dbReference>
<dbReference type="Pfam" id="PF13927">
    <property type="entry name" value="Ig_3"/>
    <property type="match status" value="1"/>
</dbReference>
<proteinExistence type="inferred from homology"/>